<feature type="domain" description="Fibronectin type-III" evidence="15">
    <location>
        <begin position="3811"/>
        <end position="3903"/>
    </location>
</feature>
<dbReference type="InterPro" id="IPR013320">
    <property type="entry name" value="ConA-like_dom_sf"/>
</dbReference>
<dbReference type="InterPro" id="IPR006558">
    <property type="entry name" value="LamG-like"/>
</dbReference>
<evidence type="ECO:0000256" key="9">
    <source>
        <dbReference type="ARBA" id="ARBA00023292"/>
    </source>
</evidence>
<evidence type="ECO:0000259" key="15">
    <source>
        <dbReference type="PROSITE" id="PS50853"/>
    </source>
</evidence>
<dbReference type="EMBL" id="JH818228">
    <property type="protein sequence ID" value="EKC33039.1"/>
    <property type="molecule type" value="Genomic_DNA"/>
</dbReference>
<dbReference type="SUPFAM" id="SSF49785">
    <property type="entry name" value="Galactose-binding domain-like"/>
    <property type="match status" value="1"/>
</dbReference>
<feature type="domain" description="Laminin EGF-like" evidence="14">
    <location>
        <begin position="989"/>
        <end position="1039"/>
    </location>
</feature>
<evidence type="ECO:0000256" key="2">
    <source>
        <dbReference type="ARBA" id="ARBA00004613"/>
    </source>
</evidence>
<feature type="disulfide bond" evidence="10">
    <location>
        <begin position="916"/>
        <end position="930"/>
    </location>
</feature>
<feature type="disulfide bond" evidence="10">
    <location>
        <begin position="640"/>
        <end position="649"/>
    </location>
</feature>
<feature type="domain" description="Fibronectin type-III" evidence="15">
    <location>
        <begin position="3627"/>
        <end position="3714"/>
    </location>
</feature>
<feature type="domain" description="Fibronectin type-III" evidence="15">
    <location>
        <begin position="2195"/>
        <end position="2290"/>
    </location>
</feature>
<dbReference type="InParanoid" id="K1QPM1"/>
<comment type="caution">
    <text evidence="10">Lacks conserved residue(s) required for the propagation of feature annotation.</text>
</comment>
<feature type="transmembrane region" description="Helical" evidence="12">
    <location>
        <begin position="5046"/>
        <end position="5071"/>
    </location>
</feature>
<feature type="domain" description="Fibronectin type-III" evidence="15">
    <location>
        <begin position="2479"/>
        <end position="2582"/>
    </location>
</feature>
<feature type="region of interest" description="Disordered" evidence="11">
    <location>
        <begin position="5777"/>
        <end position="5819"/>
    </location>
</feature>
<evidence type="ECO:0000256" key="1">
    <source>
        <dbReference type="ARBA" id="ARBA00004316"/>
    </source>
</evidence>
<feature type="domain" description="Laminin G" evidence="13">
    <location>
        <begin position="1753"/>
        <end position="1942"/>
    </location>
</feature>
<dbReference type="InterPro" id="IPR002049">
    <property type="entry name" value="LE_dom"/>
</dbReference>
<feature type="domain" description="Fibronectin type-III" evidence="15">
    <location>
        <begin position="2291"/>
        <end position="2378"/>
    </location>
</feature>
<feature type="disulfide bond" evidence="10">
    <location>
        <begin position="693"/>
        <end position="702"/>
    </location>
</feature>
<dbReference type="GO" id="GO:0005576">
    <property type="term" value="C:extracellular region"/>
    <property type="evidence" value="ECO:0007669"/>
    <property type="project" value="UniProtKB-SubCell"/>
</dbReference>
<evidence type="ECO:0000256" key="11">
    <source>
        <dbReference type="SAM" id="MobiDB-lite"/>
    </source>
</evidence>
<feature type="domain" description="Laminin EGF-like" evidence="14">
    <location>
        <begin position="875"/>
        <end position="932"/>
    </location>
</feature>
<comment type="subcellular location">
    <subcellularLocation>
        <location evidence="1">Cell projection</location>
    </subcellularLocation>
    <subcellularLocation>
        <location evidence="2">Secreted</location>
    </subcellularLocation>
</comment>
<feature type="domain" description="Fibronectin type-III" evidence="15">
    <location>
        <begin position="3541"/>
        <end position="3626"/>
    </location>
</feature>
<proteinExistence type="predicted"/>
<feature type="domain" description="Laminin N-terminal" evidence="16">
    <location>
        <begin position="267"/>
        <end position="493"/>
    </location>
</feature>
<dbReference type="InterPro" id="IPR008211">
    <property type="entry name" value="Laminin_N"/>
</dbReference>
<feature type="domain" description="Fibronectin type-III" evidence="15">
    <location>
        <begin position="4300"/>
        <end position="4392"/>
    </location>
</feature>
<evidence type="ECO:0000259" key="14">
    <source>
        <dbReference type="PROSITE" id="PS50027"/>
    </source>
</evidence>
<feature type="compositionally biased region" description="Polar residues" evidence="11">
    <location>
        <begin position="5398"/>
        <end position="5408"/>
    </location>
</feature>
<dbReference type="HOGENOM" id="CLU_000067_0_0_1"/>
<dbReference type="PANTHER" id="PTHR46957:SF7">
    <property type="entry name" value="USHERIN"/>
    <property type="match status" value="1"/>
</dbReference>
<feature type="disulfide bond" evidence="10">
    <location>
        <begin position="904"/>
        <end position="913"/>
    </location>
</feature>
<dbReference type="PROSITE" id="PS50025">
    <property type="entry name" value="LAM_G_DOMAIN"/>
    <property type="match status" value="2"/>
</dbReference>
<dbReference type="InterPro" id="IPR003961">
    <property type="entry name" value="FN3_dom"/>
</dbReference>
<keyword evidence="6 10" id="KW-1015">Disulfide bond</keyword>
<dbReference type="SMART" id="SM00282">
    <property type="entry name" value="LamG"/>
    <property type="match status" value="2"/>
</dbReference>
<dbReference type="Pfam" id="PF00055">
    <property type="entry name" value="Laminin_N"/>
    <property type="match status" value="1"/>
</dbReference>
<feature type="disulfide bond" evidence="10">
    <location>
        <begin position="991"/>
        <end position="1008"/>
    </location>
</feature>
<dbReference type="Pfam" id="PF00053">
    <property type="entry name" value="EGF_laminin"/>
    <property type="match status" value="10"/>
</dbReference>
<feature type="domain" description="Fibronectin type-III" evidence="15">
    <location>
        <begin position="2773"/>
        <end position="2863"/>
    </location>
</feature>
<feature type="domain" description="Fibronectin type-III" evidence="15">
    <location>
        <begin position="2964"/>
        <end position="3058"/>
    </location>
</feature>
<dbReference type="FunFam" id="2.10.25.10:FF:000105">
    <property type="entry name" value="laminin subunit gamma-1"/>
    <property type="match status" value="1"/>
</dbReference>
<dbReference type="CDD" id="cd00063">
    <property type="entry name" value="FN3"/>
    <property type="match status" value="28"/>
</dbReference>
<feature type="disulfide bond" evidence="10">
    <location>
        <begin position="792"/>
        <end position="801"/>
    </location>
</feature>
<dbReference type="PROSITE" id="PS51117">
    <property type="entry name" value="LAMININ_NTER"/>
    <property type="match status" value="1"/>
</dbReference>
<feature type="disulfide bond" evidence="10">
    <location>
        <begin position="723"/>
        <end position="735"/>
    </location>
</feature>
<dbReference type="Pfam" id="PF02210">
    <property type="entry name" value="Laminin_G_2"/>
    <property type="match status" value="2"/>
</dbReference>
<feature type="domain" description="Fibronectin type-III" evidence="15">
    <location>
        <begin position="4478"/>
        <end position="4575"/>
    </location>
</feature>
<organism evidence="17">
    <name type="scientific">Magallana gigas</name>
    <name type="common">Pacific oyster</name>
    <name type="synonym">Crassostrea gigas</name>
    <dbReference type="NCBI Taxonomy" id="29159"/>
    <lineage>
        <taxon>Eukaryota</taxon>
        <taxon>Metazoa</taxon>
        <taxon>Spiralia</taxon>
        <taxon>Lophotrochozoa</taxon>
        <taxon>Mollusca</taxon>
        <taxon>Bivalvia</taxon>
        <taxon>Autobranchia</taxon>
        <taxon>Pteriomorphia</taxon>
        <taxon>Ostreida</taxon>
        <taxon>Ostreoidea</taxon>
        <taxon>Ostreidae</taxon>
        <taxon>Magallana</taxon>
    </lineage>
</organism>
<evidence type="ECO:0000256" key="8">
    <source>
        <dbReference type="ARBA" id="ARBA00023273"/>
    </source>
</evidence>
<feature type="domain" description="Laminin EGF-like" evidence="14">
    <location>
        <begin position="723"/>
        <end position="769"/>
    </location>
</feature>
<feature type="disulfide bond" evidence="10">
    <location>
        <begin position="972"/>
        <end position="986"/>
    </location>
</feature>
<dbReference type="FunFam" id="2.60.40.10:FF:001004">
    <property type="entry name" value="Usherin"/>
    <property type="match status" value="1"/>
</dbReference>
<reference evidence="17" key="1">
    <citation type="journal article" date="2012" name="Nature">
        <title>The oyster genome reveals stress adaptation and complexity of shell formation.</title>
        <authorList>
            <person name="Zhang G."/>
            <person name="Fang X."/>
            <person name="Guo X."/>
            <person name="Li L."/>
            <person name="Luo R."/>
            <person name="Xu F."/>
            <person name="Yang P."/>
            <person name="Zhang L."/>
            <person name="Wang X."/>
            <person name="Qi H."/>
            <person name="Xiong Z."/>
            <person name="Que H."/>
            <person name="Xie Y."/>
            <person name="Holland P.W."/>
            <person name="Paps J."/>
            <person name="Zhu Y."/>
            <person name="Wu F."/>
            <person name="Chen Y."/>
            <person name="Wang J."/>
            <person name="Peng C."/>
            <person name="Meng J."/>
            <person name="Yang L."/>
            <person name="Liu J."/>
            <person name="Wen B."/>
            <person name="Zhang N."/>
            <person name="Huang Z."/>
            <person name="Zhu Q."/>
            <person name="Feng Y."/>
            <person name="Mount A."/>
            <person name="Hedgecock D."/>
            <person name="Xu Z."/>
            <person name="Liu Y."/>
            <person name="Domazet-Loso T."/>
            <person name="Du Y."/>
            <person name="Sun X."/>
            <person name="Zhang S."/>
            <person name="Liu B."/>
            <person name="Cheng P."/>
            <person name="Jiang X."/>
            <person name="Li J."/>
            <person name="Fan D."/>
            <person name="Wang W."/>
            <person name="Fu W."/>
            <person name="Wang T."/>
            <person name="Wang B."/>
            <person name="Zhang J."/>
            <person name="Peng Z."/>
            <person name="Li Y."/>
            <person name="Li N."/>
            <person name="Wang J."/>
            <person name="Chen M."/>
            <person name="He Y."/>
            <person name="Tan F."/>
            <person name="Song X."/>
            <person name="Zheng Q."/>
            <person name="Huang R."/>
            <person name="Yang H."/>
            <person name="Du X."/>
            <person name="Chen L."/>
            <person name="Yang M."/>
            <person name="Gaffney P.M."/>
            <person name="Wang S."/>
            <person name="Luo L."/>
            <person name="She Z."/>
            <person name="Ming Y."/>
            <person name="Huang W."/>
            <person name="Zhang S."/>
            <person name="Huang B."/>
            <person name="Zhang Y."/>
            <person name="Qu T."/>
            <person name="Ni P."/>
            <person name="Miao G."/>
            <person name="Wang J."/>
            <person name="Wang Q."/>
            <person name="Steinberg C.E."/>
            <person name="Wang H."/>
            <person name="Li N."/>
            <person name="Qian L."/>
            <person name="Zhang G."/>
            <person name="Li Y."/>
            <person name="Yang H."/>
            <person name="Liu X."/>
            <person name="Wang J."/>
            <person name="Yin Y."/>
            <person name="Wang J."/>
        </authorList>
    </citation>
    <scope>NUCLEOTIDE SEQUENCE [LARGE SCALE GENOMIC DNA]</scope>
    <source>
        <strain evidence="17">05x7-T-G4-1.051#20</strain>
    </source>
</reference>
<dbReference type="FunFam" id="2.10.25.10:FF:000090">
    <property type="entry name" value="laminin subunit alpha"/>
    <property type="match status" value="4"/>
</dbReference>
<dbReference type="SMART" id="SM00180">
    <property type="entry name" value="EGF_Lam"/>
    <property type="match status" value="10"/>
</dbReference>
<feature type="domain" description="Fibronectin type-III" evidence="15">
    <location>
        <begin position="1130"/>
        <end position="1224"/>
    </location>
</feature>
<name>K1QPM1_MAGGI</name>
<feature type="domain" description="Fibronectin type-III" evidence="15">
    <location>
        <begin position="4393"/>
        <end position="4477"/>
    </location>
</feature>
<accession>K1QPM1</accession>
<feature type="domain" description="Fibronectin type-III" evidence="15">
    <location>
        <begin position="4102"/>
        <end position="4191"/>
    </location>
</feature>
<dbReference type="Gene3D" id="2.60.40.10">
    <property type="entry name" value="Immunoglobulins"/>
    <property type="match status" value="31"/>
</dbReference>
<feature type="domain" description="Fibronectin type-III" evidence="15">
    <location>
        <begin position="4769"/>
        <end position="4859"/>
    </location>
</feature>
<evidence type="ECO:0000256" key="3">
    <source>
        <dbReference type="ARBA" id="ARBA00022525"/>
    </source>
</evidence>
<feature type="domain" description="Laminin EGF-like" evidence="14">
    <location>
        <begin position="770"/>
        <end position="821"/>
    </location>
</feature>
<feature type="domain" description="Fibronectin type-III" evidence="15">
    <location>
        <begin position="1045"/>
        <end position="1129"/>
    </location>
</feature>
<feature type="domain" description="Fibronectin type-III" evidence="15">
    <location>
        <begin position="2105"/>
        <end position="2194"/>
    </location>
</feature>
<sequence length="5843" mass="644518">MVILLKTSPTTAQVTRPFPEVHNLAENRPVVSNPSDSACGVPTRNAYCESSIYPISVQQCTQLFCVQICPNRTSLPDQLDLLIATSPGLGTCVVTDAVNVHPNSRLGEFSTFFVQTGQLCYVTPSSLLRVGADEGFTVSFWVWQEASNNGTIFQKVSDNEELVLEIILANSQLTLVYRGQTPVASVTCSEKIPQKSWTHLAIQVYKTSLSFYINGVRPGFLPVETFVLGSQVKDSAQGQSRIGQSITGANQFLGRLQDFKFFAETLTNREIQELYSGTLPGVRVQTECRCQASHPRIKPQLEHYCIANGVDDADNDAVLRLNSEAHNLEFVNDGDSNTYWISQFQNNIELTIDLQDDFQVFFLNLQFYSPLPRAVLISREIDGSWEAWQMYATDCQSYYGQTDNGPLPQPNSVNCLRFKRDADNTHYSKGNITFSLLAAEPVLRPGIDDFYGKPKLKEFVRASKVRIRMQDHQLVTSLRHEYFGVYEFIVNGRCNCHGHAYTCDSHTRPYTCNCLPESFTQGKKCEECQPLYNNKPYLDGDLVNSYNCKPCECHNHSSSCVYNASLDLFPDDHDLGGGGVCENCQDFTAGQFCETCIPLYFRPIGKSKYDPDVCVPCQCSEAGVKGDDLDCVKDGGQCQCKANTGGRQCNICRSGFYNLLGSNPNGCENCSCVTEGTVNGDVSCDSKTGTCNCKQNTRGAKCADCMHGYFNLTSDNPLGCSPCECNPQGSTSQFCDPVSGQCQCKDRVTGRRCDECIDSFQNFDQGCVKCNCSSLGTIQGTVCDKTTGQCVCKENVQGLACDECKEGSFGFGMSASLGCQSCICELAGTVNSSAVCDRKTGKCLCKKNVVGTSCNQCSGNTFGLSINNTDGCEPCNCDPSGTKGGNVSHPDDLSCDQNTGDCSCLANRVGRRCDNCAQGYFTRLEPGGGCQSCGCNSNGSLPGTSSLCDTLTGQCQCKKGNSGITGLKCDECQEGFFNFNNQDKGCTACDCEMAGSMNLTCDPLTGSCFCKLFVEGRRCDLCIPGASYLSSKNPYGCSKEPDQQPPPEHRQNSSTELWLKWKEPDYPNGVIKEYRLFRNGTLIFTDNSSNMTYQDSGLSPYTRYTYIVEANNDFGSTHSSPVTFMTLPGPPTGIVYVTVSDIQSTSARFAWIFPAKLNGPLANFSLVTLKPSQPMVRQQHWTGIDNKTKITGLVPFTNYTVYVVTCSEGGCLDSWPLIFSTKSALPTGMAPPTVTTVSSSKLNVTWKPPAQSNGIIIFYELWIRGALKKDGTRNPTQMRIFHPSGQYNPRPTLSPQETALPPPDTEFLVQGLEPYTVYEFQVLAENDIGKTASPWVSERTGEAPPLSTPTPVVYPVSHSQLELQWSPPTDDQARGIITTYRVYFYAKNDLNTNPYAPPYLWKLVSVSGGASRTHMIGDLEPYQNYTFKLGVCNSEGCVNSSQTYGTTQEDVPAGLYKPKFFSANSSMIRLTWEEPASLNGPAPLYSVEKTVPSLNYPPSVVQGTRFPGGGYYLFPPDIIPPNVAYTGIRLKFKTGQRNGLLLFAASAGRQEEFLVLQFKSGRPWFLFDPQDCPSIVEVDSFADNDRLYTDDQWHSLIVLRDNELARIEVDQFKDCVSTVTPTNDEGLLYSDHRWHELVATRDERTAYISIDSIWKGTKTSHCTTGGGHQGTVIGPSTGVYVGGLPHDYVIRRENASTDPRMTVIRQSFQGCIKDIQILQQMYPKEVWKTLDWAKAQANELTFLNWEGCPTNLESGIHFMGQGYLSISSSVWKLKEKTKLEFSFRTDLASGMLFFGFGGEGIYYYVGLIHNSLYFEFSNGIATGSVTFQRPDLLLCDGNWYRVVLKKEGQMASIEVVGHGTETSGNSSHSLKVSTSGEQYIGGIPEMSDARKFITRHNLNLPVDGFGGCISKIDITMHGTYRNFRLKVIEHLGKLENVNMDGCTPFNLPEDNCKHDIIGNVYNGTEREFEDTDLQPYSDYLYRVLASNDAGTGLSPWVYGKTKEGAPIGVRPPYSVTVLSGFEISASWYPPKSSAGLLSHYILRAYNMDRLELPPIETILTDTSIYNGKITTAIPYTNYTVKVAICTGGGCSESSEGVAVTTFEEAPGNVFPPTAEAGTSHLLVKWEAPGMPNGIVTGYFLYKDGVKVYTGGGYSFNITGLQVYTGYQIIVRACTRVGCTDGPPTTLSTAQLPPTFMEAPTLVVLGNTRAEARWTEPAQLNGVLQRYLLYVSVNVSSVGELVYNNSDFFTDYVIPDLEAGTQYFIRVGACTLGGCTLSEPTNITTEESAPEMVPDPQISSPSPHSLIITWDVPGLPNGHIISYHLYHNEVKIYSGLTRSYTIEKLAPYSLQTLRVSACTVRGCGSSGMVKGRTMEAPPTGYIVMNAEVVDARTVKVYWNAPEEANGVIFYDIDAEGEFYADRDTDNYTLVQERRTLFNGRNASEWIEVFPLVPRSQFVIQVNASNTAGFILSNTLTMDMPPGTPDGVIAPDLVSETPTSMKVMWKPVGRSNSVEEPQYTVQFRDLLLNGTTIYDIFGPTTTFIHTKQNLVPYSQYEFRIVAKNTHGETKSSWSKQTTRQDKPRGIDPPLIPSIGARYVDIVWVPPLVPNGVVMEYRVYQNNLLTAVLNGQTTNRRMDSLSPFSSYMFHVEACTLGGCRKSASSSTIRTLEDVPENMSAPALQSLTPTSILVDWSMPEKPNGLIAYYQIERRINGTSNITMVTKVLPEAKQQYVDDMSELSPFTVYDYRVIVVNGAGSLGSHWSTVITKSSKPTGVMTPVVTINSPTSLTVTWTKPVRANGVLEYYVIRLNQEQIEIRDVSLLNVTVNTLLPYTNYSVSLTVCSDGGCTESAHVPVQTWATVPEGMDPPIPTPISQNLITVTWDNPRRANGPNIQFELMRKMLRQPLEDTVINPSWLSIYSGTSHYFEDRGLSLFTTYLYKITVYNSVGQLTSSDSVETTTYGGFPRQAAVINVVPIDHVTLQVSWETPDVVELQGYVTEFTLEAFSDSHNVTETYDPWTTSVLVKNLRPSTLYTVYLTITIHGGQFITSNPMSAQTLDGAPIGMPSPRVYIISDTILKVSWSAPETPNGDITGYYIFLNDRRFSTNLDEAGSYILTGLLPYTIYRVQMEVCTAYDCTTSPEIRVTTRESPPQGVAPPQVVPLSPTVVNISWIEPTKPNGIILRYDLFRKTIVPCSSIPPSTVYPELTKCSYLECSVHQKICGSVCYSGPKVCCDGVIHSSRPEFECCGRFYVYKPSPDAVCCGGQFYSPVSNYTCCGKRYIKVLPGHTCCEDEREDRVSVGLGDSCCGDIPYLNNSAQMCCDGELQASLNQTCCGGQVYEGHVICCGDHVTGSAYEVQPGMMCCGQNYVMEDRSLCCTSDTGHQQVFVYNHVQEKTSANEECCGLNKISKGLGCCNYQGFNPYTHVCADHSSMEDGCGVGKTCRISESNSSFCDRCDFDRNSLICGSWRGSYVTTEPTTVPSGDCVLSEDVVFSGLNDTFIDVNLEPYSLYEYSIEVVNSAGESRSKYVNIRTLTAVPMGVNPPIPTIDPSQVYIIYLTWSIPQRPNGEITEFILHRNGLELYRGLEYEYTDDRTVLPYQSYVYTLRACNSAGCTQSQGVTVATAEGVPGKLDPPLILLVGATSVEVSWMPPTKPNGIITHYVLHMSDGKKNKTKGLSLTVRGLNPYSNYSVYVEVCTRVGCSRSEVVQFQTKDAAPEGIFTPRIVALTPTTALIFWNPPEQMNGLLKFYSLMRISSRGAKNVYFGKDLTTTDSELVPGSKYTYYVIVGTSADNTSSAVKSVSMPTHIPDNIPVLKNVTVQSSSQIYMEWDPIVTSTGTIDQYGVILNAGKPTEIEKRVGMNFSTIVSGLKPHFTYDVRLIACLAGEPNACGIGMGTEVMTKEAPPSDMLPPILTAKGPKIVDIDWGPPLFPNGILLQYLIYYREEGSSIEFLINRVESDVVHIRHAGNDLKPFTQYQYRVVAGNKEGDVSSGWALVRTLEALPAGVKRPNISATSAFGFIMNWDPPLSPNGVIKEYRIVYKEIKMSPGNHTVEFLSVSPSIFTTLLSGLKPYSNYEVYLQVINSIGNTSSDTVIVQTDQSSPVGMPVIKAEKISSGTALILRWDPPAQPNGIISLYRLYELGSSVALYQGISREFEMRRLQPFTMYTVQLEACTRAGCTKAGFQNFQTAEAPPTNQPTPIPTEVNATLAVISWARPLQPNGAILMYEVLRREQTRLVKRELSDPVVVYSTNDTIGSTFSYTDTGLRPYTEYQYSVRATNVISSVQSPWQTVFTEQAPPEGVAAPVVDYISNVIDSLKITWSPPSQANGVIQSYQLQRNNSVPLSFDTNDKFEYIERNLLPYTFYAYTLTVCTAGGCTTSSSTIIRTVESPPVVVEPPILEAVSSIAIKVSWVPLSQDRGQVTRYQLLMDGTEVYSGLSTEHTQIGLKPYKLYSFSLIACTRGGCTRSGEVESRPLDDIPADLQKPTLNVLSSQSIEVMWRAPLNPHGIITSYDVRRDGALVYTQSLSISGQLVTTFTDYGLSPGTSYSYVIIARNRKGSVESPPAIATTYSSSPAGLSPPVLKPLSSTSIQATWAPPAKPNGQIQNYTLLLDEQIIYKGGSSLLSYTVPGLSYWTEYSFRVQACTSRGCELSEGVSARTLEATPEEQPSPSLLALADDKGGHAGVLVTWDPPLKPNGVITQYKVYRRKAVIETIGMSYTDRMSVYNGTKTRTSDYNTVPFTSYQYMVMSINSVGGTESEWMSVSTKEAPPTGFSAPVVLSKTHQMITVELSPPAVPNGVIITYSVLVNETVRSSGNTLTQTVGQTSPLLPFTLYSLRGRVCTQGGCTDSPTILVQTEAARPVGQGPVQVSFANSSTLQLTWNYPREPNGQIIKFVLNQRGGCPLTWQPFLQTCFVGDVVRVYEGLVLDRIVSGLQPYAAYDFQVVSYNSAGSVENAAWTRAETLQTNPVYIRYPQNFRNGSQISIDWTNSFELNGKLREFILVVNGRVAFRGVAFNSLLDEETSKESALSSVNGSPGTSEEFYQEVWFMVLAIVIGLVLLFLTVVLCLRCIQASRPYIRERSPLRKRRQRTREGYSDEDTSSGSVFGTEMSRQLYGRRGHDNPAHSYDFEFTSSSASPNFDDGDDFVNDDDFFWKRTLDSELAGTVVICLAMASSNVDYYERQKELQDIIHEQAKLRATKLQAYWKRICEDERRSQQRNQNILRDFSRIDSHLTAVSNKTERLRLLKKQYEDYIERNYPQWKERVTGKLGEGLIPHNVPLQQFSREVYEEPEMEEEPAVLHRSYYMERTAPSMSPSKAEPGRKEASDYANLKDVNRAEKTEAKRIETMERRQEAVDRQREQQGSRKSPSPTLSRTAPSGSAVPPPPQSTQQPEPSPQMFRSSQNSTHQVPVADVSVEEMEEMMSQPIQSVTVKGIQGRPLEPRDTESPGGISYSSGGMDPGQDDESDFGSEDNIPLHDLHHQPPAQQVEPDNISDQSSPDEEPAPPIKASVLPKGERRANSGANLSGLDSELVSMVILEQVTLVIRSLRTPCLLPDSILTGNIDTISQTQIRVMLRDDAQPLWDSLFEHLVQLVTCKVMTPNEVAAVFVPCMVSDKSPYQDKAFELLMKLLKSQIDAGTPREGMDSLTSRNISGAEIGPDGKVTVPPLKFPGSLIDRSQTYNSDDDTSVITQSVTSSKIPLNATDAYKNMLSGSLPIQQRPMADEEEDTDDDVEKQFASALSPRDQIAATIPTGTSKMMEQDVLSDESSTVATPLYVPTGVTSTKPTKSGMTTPRSAGLSQSGSKRPGLQFQSDLDTDTEIDILQKKEEDPGKDDEDFFEFYE</sequence>
<dbReference type="InterPro" id="IPR008979">
    <property type="entry name" value="Galactose-bd-like_sf"/>
</dbReference>
<evidence type="ECO:0000256" key="10">
    <source>
        <dbReference type="PROSITE-ProRule" id="PRU00460"/>
    </source>
</evidence>
<keyword evidence="4" id="KW-0732">Signal</keyword>
<feature type="compositionally biased region" description="Polar residues" evidence="11">
    <location>
        <begin position="1285"/>
        <end position="1297"/>
    </location>
</feature>
<feature type="disulfide bond" evidence="10">
    <location>
        <begin position="1010"/>
        <end position="1019"/>
    </location>
</feature>
<evidence type="ECO:0000256" key="12">
    <source>
        <dbReference type="SAM" id="Phobius"/>
    </source>
</evidence>
<feature type="compositionally biased region" description="Acidic residues" evidence="11">
    <location>
        <begin position="5461"/>
        <end position="5470"/>
    </location>
</feature>
<dbReference type="Pfam" id="PF13385">
    <property type="entry name" value="Laminin_G_3"/>
    <property type="match status" value="1"/>
</dbReference>
<feature type="domain" description="Fibronectin type-III" evidence="15">
    <location>
        <begin position="4669"/>
        <end position="4768"/>
    </location>
</feature>
<feature type="domain" description="Laminin EGF-like" evidence="14">
    <location>
        <begin position="670"/>
        <end position="722"/>
    </location>
</feature>
<feature type="domain" description="Fibronectin type-III" evidence="15">
    <location>
        <begin position="3715"/>
        <end position="3810"/>
    </location>
</feature>
<feature type="disulfide bond" evidence="10">
    <location>
        <begin position="725"/>
        <end position="742"/>
    </location>
</feature>
<dbReference type="FunFam" id="2.60.40.10:FF:001176">
    <property type="entry name" value="Usherin"/>
    <property type="match status" value="1"/>
</dbReference>
<protein>
    <submittedName>
        <fullName evidence="17">Usherin</fullName>
    </submittedName>
</protein>
<feature type="domain" description="Fibronectin type-III" evidence="15">
    <location>
        <begin position="4005"/>
        <end position="4100"/>
    </location>
</feature>
<feature type="domain" description="Laminin EGF-like" evidence="14">
    <location>
        <begin position="822"/>
        <end position="874"/>
    </location>
</feature>
<dbReference type="Pfam" id="PF00041">
    <property type="entry name" value="fn3"/>
    <property type="match status" value="14"/>
</dbReference>
<feature type="domain" description="Fibronectin type-III" evidence="15">
    <location>
        <begin position="4576"/>
        <end position="4666"/>
    </location>
</feature>
<feature type="disulfide bond" evidence="10">
    <location>
        <begin position="744"/>
        <end position="753"/>
    </location>
</feature>
<feature type="disulfide bond" evidence="10">
    <location>
        <begin position="845"/>
        <end position="854"/>
    </location>
</feature>
<dbReference type="CDD" id="cd00110">
    <property type="entry name" value="LamG"/>
    <property type="match status" value="2"/>
</dbReference>
<feature type="region of interest" description="Disordered" evidence="11">
    <location>
        <begin position="5084"/>
        <end position="5104"/>
    </location>
</feature>
<gene>
    <name evidence="17" type="ORF">CGI_10014850</name>
</gene>
<feature type="compositionally biased region" description="Polar residues" evidence="11">
    <location>
        <begin position="5364"/>
        <end position="5378"/>
    </location>
</feature>
<feature type="domain" description="Fibronectin type-III" evidence="15">
    <location>
        <begin position="2583"/>
        <end position="2670"/>
    </location>
</feature>
<feature type="domain" description="Fibronectin type-III" evidence="15">
    <location>
        <begin position="1228"/>
        <end position="1346"/>
    </location>
</feature>
<feature type="domain" description="Fibronectin type-III" evidence="15">
    <location>
        <begin position="4863"/>
        <end position="4969"/>
    </location>
</feature>
<feature type="domain" description="Fibronectin type-III" evidence="15">
    <location>
        <begin position="2865"/>
        <end position="2962"/>
    </location>
</feature>
<evidence type="ECO:0000256" key="6">
    <source>
        <dbReference type="ARBA" id="ARBA00023157"/>
    </source>
</evidence>
<feature type="domain" description="Laminin EGF-like" evidence="14">
    <location>
        <begin position="933"/>
        <end position="988"/>
    </location>
</feature>
<evidence type="ECO:0000256" key="4">
    <source>
        <dbReference type="ARBA" id="ARBA00022729"/>
    </source>
</evidence>
<keyword evidence="3" id="KW-0964">Secreted</keyword>
<dbReference type="Pfam" id="PF00054">
    <property type="entry name" value="Laminin_G_1"/>
    <property type="match status" value="1"/>
</dbReference>
<keyword evidence="12" id="KW-1133">Transmembrane helix</keyword>
<dbReference type="InterPro" id="IPR001791">
    <property type="entry name" value="Laminin_G"/>
</dbReference>
<keyword evidence="9 10" id="KW-0424">Laminin EGF-like domain</keyword>
<evidence type="ECO:0000313" key="17">
    <source>
        <dbReference type="EMBL" id="EKC33039.1"/>
    </source>
</evidence>
<dbReference type="PANTHER" id="PTHR46957">
    <property type="entry name" value="CYTOKINE RECEPTOR"/>
    <property type="match status" value="1"/>
</dbReference>
<feature type="domain" description="Fibronectin type-III" evidence="15">
    <location>
        <begin position="2671"/>
        <end position="2772"/>
    </location>
</feature>
<dbReference type="PROSITE" id="PS50853">
    <property type="entry name" value="FN3"/>
    <property type="match status" value="30"/>
</dbReference>
<feature type="domain" description="Laminin G" evidence="13">
    <location>
        <begin position="1501"/>
        <end position="1748"/>
    </location>
</feature>
<feature type="domain" description="Fibronectin type-III" evidence="15">
    <location>
        <begin position="3904"/>
        <end position="4004"/>
    </location>
</feature>
<evidence type="ECO:0000259" key="16">
    <source>
        <dbReference type="PROSITE" id="PS51117"/>
    </source>
</evidence>
<dbReference type="SUPFAM" id="SSF49265">
    <property type="entry name" value="Fibronectin type III"/>
    <property type="match status" value="20"/>
</dbReference>
<dbReference type="Gene3D" id="2.10.25.10">
    <property type="entry name" value="Laminin"/>
    <property type="match status" value="9"/>
</dbReference>
<feature type="compositionally biased region" description="Polar residues" evidence="11">
    <location>
        <begin position="5780"/>
        <end position="5814"/>
    </location>
</feature>
<feature type="domain" description="Fibronectin type-III" evidence="15">
    <location>
        <begin position="2008"/>
        <end position="2104"/>
    </location>
</feature>
<keyword evidence="5" id="KW-0677">Repeat</keyword>
<feature type="domain" description="Fibronectin type-III" evidence="15">
    <location>
        <begin position="1348"/>
        <end position="1450"/>
    </location>
</feature>
<dbReference type="FunFam" id="2.10.25.10:FF:000242">
    <property type="entry name" value="Laminin subunit alpha 1"/>
    <property type="match status" value="1"/>
</dbReference>
<dbReference type="SUPFAM" id="SSF57196">
    <property type="entry name" value="EGF/Laminin"/>
    <property type="match status" value="7"/>
</dbReference>
<dbReference type="SMART" id="SM00136">
    <property type="entry name" value="LamNT"/>
    <property type="match status" value="1"/>
</dbReference>
<dbReference type="Gene3D" id="2.60.120.260">
    <property type="entry name" value="Galactose-binding domain-like"/>
    <property type="match status" value="1"/>
</dbReference>
<feature type="domain" description="Laminin EGF-like" evidence="14">
    <location>
        <begin position="617"/>
        <end position="669"/>
    </location>
</feature>
<feature type="disulfide bond" evidence="10">
    <location>
        <begin position="989"/>
        <end position="1001"/>
    </location>
</feature>
<dbReference type="PRINTS" id="PR00011">
    <property type="entry name" value="EGFLAMININ"/>
</dbReference>
<evidence type="ECO:0000256" key="7">
    <source>
        <dbReference type="ARBA" id="ARBA00023180"/>
    </source>
</evidence>
<keyword evidence="7" id="KW-0325">Glycoprotein</keyword>
<feature type="domain" description="Fibronectin type-III" evidence="15">
    <location>
        <begin position="4192"/>
        <end position="4299"/>
    </location>
</feature>
<feature type="domain" description="Fibronectin type-III" evidence="15">
    <location>
        <begin position="3060"/>
        <end position="3151"/>
    </location>
</feature>
<dbReference type="InterPro" id="IPR013783">
    <property type="entry name" value="Ig-like_fold"/>
</dbReference>
<dbReference type="SMART" id="SM00560">
    <property type="entry name" value="LamGL"/>
    <property type="match status" value="1"/>
</dbReference>
<dbReference type="PROSITE" id="PS50027">
    <property type="entry name" value="EGF_LAM_2"/>
    <property type="match status" value="8"/>
</dbReference>
<feature type="compositionally biased region" description="Basic and acidic residues" evidence="11">
    <location>
        <begin position="5333"/>
        <end position="5363"/>
    </location>
</feature>
<dbReference type="SMART" id="SM00060">
    <property type="entry name" value="FN3"/>
    <property type="match status" value="33"/>
</dbReference>
<feature type="region of interest" description="Disordered" evidence="11">
    <location>
        <begin position="1279"/>
        <end position="1300"/>
    </location>
</feature>
<dbReference type="SUPFAM" id="SSF49899">
    <property type="entry name" value="Concanavalin A-like lectins/glucanases"/>
    <property type="match status" value="4"/>
</dbReference>
<keyword evidence="12" id="KW-0472">Membrane</keyword>
<dbReference type="InterPro" id="IPR050713">
    <property type="entry name" value="RTP_Phos/Ushers"/>
</dbReference>
<dbReference type="GO" id="GO:0042995">
    <property type="term" value="C:cell projection"/>
    <property type="evidence" value="ECO:0007669"/>
    <property type="project" value="UniProtKB-SubCell"/>
</dbReference>
<keyword evidence="12" id="KW-0812">Transmembrane</keyword>
<dbReference type="Gene3D" id="2.60.120.200">
    <property type="match status" value="4"/>
</dbReference>
<keyword evidence="8" id="KW-0966">Cell projection</keyword>
<dbReference type="FunFam" id="2.10.25.10:FF:000275">
    <property type="entry name" value="usherin"/>
    <property type="match status" value="2"/>
</dbReference>
<dbReference type="InterPro" id="IPR036116">
    <property type="entry name" value="FN3_sf"/>
</dbReference>
<dbReference type="CDD" id="cd00055">
    <property type="entry name" value="EGF_Lam"/>
    <property type="match status" value="9"/>
</dbReference>
<evidence type="ECO:0000256" key="5">
    <source>
        <dbReference type="ARBA" id="ARBA00022737"/>
    </source>
</evidence>
<feature type="region of interest" description="Disordered" evidence="11">
    <location>
        <begin position="5310"/>
        <end position="5524"/>
    </location>
</feature>
<dbReference type="PROSITE" id="PS01248">
    <property type="entry name" value="EGF_LAM_1"/>
    <property type="match status" value="2"/>
</dbReference>
<evidence type="ECO:0000259" key="13">
    <source>
        <dbReference type="PROSITE" id="PS50025"/>
    </source>
</evidence>